<evidence type="ECO:0000313" key="2">
    <source>
        <dbReference type="Proteomes" id="UP000599109"/>
    </source>
</evidence>
<keyword evidence="2" id="KW-1185">Reference proteome</keyword>
<dbReference type="AlphaFoldDB" id="A0A936YVN4"/>
<dbReference type="RefSeq" id="WP_201673143.1">
    <property type="nucleotide sequence ID" value="NZ_JAEQNE010000001.1"/>
</dbReference>
<reference evidence="1 2" key="1">
    <citation type="journal article" date="2017" name="Int. J. Syst. Evol. Microbiol.">
        <title>Ramlibacter monticola sp. nov., isolated from forest soil.</title>
        <authorList>
            <person name="Chaudhary D.K."/>
            <person name="Kim J."/>
        </authorList>
    </citation>
    <scope>NUCLEOTIDE SEQUENCE [LARGE SCALE GENOMIC DNA]</scope>
    <source>
        <strain evidence="1 2">KACC 19175</strain>
    </source>
</reference>
<sequence length="162" mass="18008">MSRKRTHRKYQPGMHPLDLLAACRPMSARQVQGCMLRIHDAFAQLRGGGADQDLFDRIAVVINVGLIRSEQIGQQGVELFQAAQKALMEAARIRCDHGRFGFTGPGLETLKEAIALYEEILAASSPRQMNLAQDEVLRRIRMGEVYCPEALAVDTNTNRMAA</sequence>
<comment type="caution">
    <text evidence="1">The sequence shown here is derived from an EMBL/GenBank/DDBJ whole genome shotgun (WGS) entry which is preliminary data.</text>
</comment>
<accession>A0A936YVN4</accession>
<organism evidence="1 2">
    <name type="scientific">Ramlibacter monticola</name>
    <dbReference type="NCBI Taxonomy" id="1926872"/>
    <lineage>
        <taxon>Bacteria</taxon>
        <taxon>Pseudomonadati</taxon>
        <taxon>Pseudomonadota</taxon>
        <taxon>Betaproteobacteria</taxon>
        <taxon>Burkholderiales</taxon>
        <taxon>Comamonadaceae</taxon>
        <taxon>Ramlibacter</taxon>
    </lineage>
</organism>
<proteinExistence type="predicted"/>
<protein>
    <submittedName>
        <fullName evidence="1">Uncharacterized protein</fullName>
    </submittedName>
</protein>
<name>A0A936YVN4_9BURK</name>
<gene>
    <name evidence="1" type="ORF">JJ685_05270</name>
</gene>
<dbReference type="Proteomes" id="UP000599109">
    <property type="component" value="Unassembled WGS sequence"/>
</dbReference>
<evidence type="ECO:0000313" key="1">
    <source>
        <dbReference type="EMBL" id="MBL0390548.1"/>
    </source>
</evidence>
<dbReference type="EMBL" id="JAEQNE010000001">
    <property type="protein sequence ID" value="MBL0390548.1"/>
    <property type="molecule type" value="Genomic_DNA"/>
</dbReference>